<protein>
    <submittedName>
        <fullName evidence="1">RidA family protein</fullName>
    </submittedName>
</protein>
<dbReference type="CDD" id="cd06150">
    <property type="entry name" value="YjgF_YER057c_UK114_like_2"/>
    <property type="match status" value="1"/>
</dbReference>
<dbReference type="InterPro" id="IPR006175">
    <property type="entry name" value="YjgF/YER057c/UK114"/>
</dbReference>
<dbReference type="Proteomes" id="UP000286482">
    <property type="component" value="Unassembled WGS sequence"/>
</dbReference>
<keyword evidence="2" id="KW-1185">Reference proteome</keyword>
<dbReference type="Gene3D" id="3.30.1330.40">
    <property type="entry name" value="RutC-like"/>
    <property type="match status" value="1"/>
</dbReference>
<evidence type="ECO:0000313" key="2">
    <source>
        <dbReference type="Proteomes" id="UP000286482"/>
    </source>
</evidence>
<dbReference type="PANTHER" id="PTHR47328">
    <property type="match status" value="1"/>
</dbReference>
<name>A0A420E7P2_9ALTE</name>
<proteinExistence type="predicted"/>
<gene>
    <name evidence="1" type="ORF">DBZ36_17785</name>
</gene>
<dbReference type="OrthoDB" id="6899345at2"/>
<dbReference type="InterPro" id="IPR035959">
    <property type="entry name" value="RutC-like_sf"/>
</dbReference>
<dbReference type="EMBL" id="RAQO01000009">
    <property type="protein sequence ID" value="RKF14501.1"/>
    <property type="molecule type" value="Genomic_DNA"/>
</dbReference>
<dbReference type="PANTHER" id="PTHR47328:SF1">
    <property type="entry name" value="RUTC FAMILY PROTEIN YOAB"/>
    <property type="match status" value="1"/>
</dbReference>
<dbReference type="SUPFAM" id="SSF55298">
    <property type="entry name" value="YjgF-like"/>
    <property type="match status" value="1"/>
</dbReference>
<sequence>MIERFETKTRMSRVVRHNGTLYLCGQVAADANQGIKEQTETMLAKVDELLNQYGSNRQSMLSATLYISNMDNFAAMNAVWDAWVPAEHAPARACVQAQMARPELLVEISVTAAQVGVDSMTS</sequence>
<comment type="caution">
    <text evidence="1">The sequence shown here is derived from an EMBL/GenBank/DDBJ whole genome shotgun (WGS) entry which is preliminary data.</text>
</comment>
<organism evidence="1 2">
    <name type="scientific">Alginatibacterium sediminis</name>
    <dbReference type="NCBI Taxonomy" id="2164068"/>
    <lineage>
        <taxon>Bacteria</taxon>
        <taxon>Pseudomonadati</taxon>
        <taxon>Pseudomonadota</taxon>
        <taxon>Gammaproteobacteria</taxon>
        <taxon>Alteromonadales</taxon>
        <taxon>Alteromonadaceae</taxon>
        <taxon>Alginatibacterium</taxon>
    </lineage>
</organism>
<dbReference type="RefSeq" id="WP_120356312.1">
    <property type="nucleotide sequence ID" value="NZ_RAQO01000009.1"/>
</dbReference>
<dbReference type="Pfam" id="PF01042">
    <property type="entry name" value="Ribonuc_L-PSP"/>
    <property type="match status" value="1"/>
</dbReference>
<evidence type="ECO:0000313" key="1">
    <source>
        <dbReference type="EMBL" id="RKF14501.1"/>
    </source>
</evidence>
<accession>A0A420E7P2</accession>
<reference evidence="1 2" key="1">
    <citation type="submission" date="2018-09" db="EMBL/GenBank/DDBJ databases">
        <authorList>
            <person name="Wang Z."/>
        </authorList>
    </citation>
    <scope>NUCLEOTIDE SEQUENCE [LARGE SCALE GENOMIC DNA]</scope>
    <source>
        <strain evidence="1 2">ALS 81</strain>
    </source>
</reference>
<dbReference type="InterPro" id="IPR035709">
    <property type="entry name" value="YoaB-like"/>
</dbReference>
<dbReference type="AlphaFoldDB" id="A0A420E7P2"/>